<reference evidence="1 2" key="1">
    <citation type="submission" date="2018-03" db="EMBL/GenBank/DDBJ databases">
        <title>Draft genome of Nitrosomonas supralitoralis APG5.</title>
        <authorList>
            <person name="Urakawa H."/>
            <person name="Lopez J.V."/>
        </authorList>
    </citation>
    <scope>NUCLEOTIDE SEQUENCE [LARGE SCALE GENOMIC DNA]</scope>
    <source>
        <strain evidence="1 2">APG5</strain>
    </source>
</reference>
<keyword evidence="2" id="KW-1185">Reference proteome</keyword>
<dbReference type="AlphaFoldDB" id="A0A2P7NTY2"/>
<accession>A0A2P7NTY2</accession>
<proteinExistence type="predicted"/>
<dbReference type="RefSeq" id="WP_106707289.1">
    <property type="nucleotide sequence ID" value="NZ_PXXU01000032.1"/>
</dbReference>
<comment type="caution">
    <text evidence="1">The sequence shown here is derived from an EMBL/GenBank/DDBJ whole genome shotgun (WGS) entry which is preliminary data.</text>
</comment>
<organism evidence="1 2">
    <name type="scientific">Nitrosomonas supralitoralis</name>
    <dbReference type="NCBI Taxonomy" id="2116706"/>
    <lineage>
        <taxon>Bacteria</taxon>
        <taxon>Pseudomonadati</taxon>
        <taxon>Pseudomonadota</taxon>
        <taxon>Betaproteobacteria</taxon>
        <taxon>Nitrosomonadales</taxon>
        <taxon>Nitrosomonadaceae</taxon>
        <taxon>Nitrosomonas</taxon>
    </lineage>
</organism>
<sequence>MSAATPLLRCAVSYADTTHQIETRLIDDPYRAALYDIGGRFSFKAVMLGTTNKIDTIKIYAYLQGLEKDFPIHQATYMPPFSRSSEPFQLTPINHLYAGEYEREMQYQCTLAWVKA</sequence>
<gene>
    <name evidence="1" type="ORF">C7H79_10840</name>
</gene>
<evidence type="ECO:0000313" key="2">
    <source>
        <dbReference type="Proteomes" id="UP000241912"/>
    </source>
</evidence>
<dbReference type="EMBL" id="PXXU01000032">
    <property type="protein sequence ID" value="PSJ16932.1"/>
    <property type="molecule type" value="Genomic_DNA"/>
</dbReference>
<dbReference type="Proteomes" id="UP000241912">
    <property type="component" value="Unassembled WGS sequence"/>
</dbReference>
<dbReference type="OrthoDB" id="6057907at2"/>
<name>A0A2P7NTY2_9PROT</name>
<evidence type="ECO:0000313" key="1">
    <source>
        <dbReference type="EMBL" id="PSJ16932.1"/>
    </source>
</evidence>
<protein>
    <submittedName>
        <fullName evidence="1">Uncharacterized protein</fullName>
    </submittedName>
</protein>